<dbReference type="GO" id="GO:0000981">
    <property type="term" value="F:DNA-binding transcription factor activity, RNA polymerase II-specific"/>
    <property type="evidence" value="ECO:0007669"/>
    <property type="project" value="InterPro"/>
</dbReference>
<evidence type="ECO:0000259" key="5">
    <source>
        <dbReference type="PROSITE" id="PS50048"/>
    </source>
</evidence>
<organism evidence="6 7">
    <name type="scientific">Epicoccum nigrum</name>
    <name type="common">Soil fungus</name>
    <name type="synonym">Epicoccum purpurascens</name>
    <dbReference type="NCBI Taxonomy" id="105696"/>
    <lineage>
        <taxon>Eukaryota</taxon>
        <taxon>Fungi</taxon>
        <taxon>Dikarya</taxon>
        <taxon>Ascomycota</taxon>
        <taxon>Pezizomycotina</taxon>
        <taxon>Dothideomycetes</taxon>
        <taxon>Pleosporomycetidae</taxon>
        <taxon>Pleosporales</taxon>
        <taxon>Pleosporineae</taxon>
        <taxon>Didymellaceae</taxon>
        <taxon>Epicoccum</taxon>
    </lineage>
</organism>
<keyword evidence="2" id="KW-0479">Metal-binding</keyword>
<comment type="subcellular location">
    <subcellularLocation>
        <location evidence="1">Nucleus</location>
    </subcellularLocation>
</comment>
<dbReference type="Pfam" id="PF00172">
    <property type="entry name" value="Zn_clus"/>
    <property type="match status" value="1"/>
</dbReference>
<evidence type="ECO:0000256" key="1">
    <source>
        <dbReference type="ARBA" id="ARBA00004123"/>
    </source>
</evidence>
<dbReference type="PROSITE" id="PS00463">
    <property type="entry name" value="ZN2_CY6_FUNGAL_1"/>
    <property type="match status" value="1"/>
</dbReference>
<evidence type="ECO:0000256" key="2">
    <source>
        <dbReference type="ARBA" id="ARBA00022723"/>
    </source>
</evidence>
<proteinExistence type="predicted"/>
<keyword evidence="3" id="KW-0539">Nucleus</keyword>
<feature type="region of interest" description="Disordered" evidence="4">
    <location>
        <begin position="1"/>
        <end position="24"/>
    </location>
</feature>
<keyword evidence="7" id="KW-1185">Reference proteome</keyword>
<evidence type="ECO:0000313" key="6">
    <source>
        <dbReference type="EMBL" id="OSS47449.1"/>
    </source>
</evidence>
<dbReference type="InParanoid" id="A0A1Y2LV69"/>
<dbReference type="InterPro" id="IPR050613">
    <property type="entry name" value="Sec_Metabolite_Reg"/>
</dbReference>
<sequence length="738" mass="83036">MTHMTSTPGFSSRSLPRMKGRDKPQVSCNFCRKRKLRCDRKQPCDSCTRLGQAPACTFPLSQSSGLGKGSTVNHAAKVELQRRIDHLESLVCSFAPKQGSGSKAVSSISTETAVSDGQQSLANNSGHIKMQRGTPSYTDSEHWTAILDEIHDFRNALSEHEDSHHLEIQQEPRMLPCADLFSYPPLLVTHIDILSAIPSRSTVDSLVARYFSSADMPVALIVHREEFFNQYESFWDDSTSTPIMWIALLLGMLFIAAYEALVVAGASSTLDEVTLLEYRNIIATSYERIIQCLRLGNYMRGGPHAIEALLFLLQLEFVQGEDRQHECWQLTGVTVRIALKMGYHRDGSHFPHISAYEAEMRRRIWYILIQFDTASAAQVGLPRMIREMQYDTMEPHNLLDTDFNTSTRLLPPSRPPSEHTLSQFLVSKSKVISVYGMICDFNNSSQQCDYAEAMRLDALLNNAYSQKPASLSPKPINRSITDVTALITRRLYMSMSFHHAQISLHRKFMLRAKTDSRYAYSHTTCLDAASAALLYQSEMFEHSLPGRMLHAERWKVLSLIQSEFLLATTVLCANLNDDLENKRWEKTSLCSRDLLADRISALATSRMVWEAQEEFSSEAKTAVKAITVVLTKATRAEESYHRGVPCRGVSSGERLLTAFPASVASNSSSLSWARDTSSADGVKEPMYGSFITNSVHEPVFEHRDAEHDAFISTPASYDDGIWSSIFDVDQSWDTWIQR</sequence>
<dbReference type="PROSITE" id="PS50048">
    <property type="entry name" value="ZN2_CY6_FUNGAL_2"/>
    <property type="match status" value="1"/>
</dbReference>
<feature type="domain" description="Zn(2)-C6 fungal-type" evidence="5">
    <location>
        <begin position="27"/>
        <end position="58"/>
    </location>
</feature>
<dbReference type="CDD" id="cd12148">
    <property type="entry name" value="fungal_TF_MHR"/>
    <property type="match status" value="1"/>
</dbReference>
<dbReference type="SMART" id="SM00906">
    <property type="entry name" value="Fungal_trans"/>
    <property type="match status" value="1"/>
</dbReference>
<accession>A0A1Y2LV69</accession>
<dbReference type="SUPFAM" id="SSF57701">
    <property type="entry name" value="Zn2/Cys6 DNA-binding domain"/>
    <property type="match status" value="1"/>
</dbReference>
<protein>
    <recommendedName>
        <fullName evidence="5">Zn(2)-C6 fungal-type domain-containing protein</fullName>
    </recommendedName>
</protein>
<dbReference type="GO" id="GO:0006351">
    <property type="term" value="P:DNA-templated transcription"/>
    <property type="evidence" value="ECO:0007669"/>
    <property type="project" value="InterPro"/>
</dbReference>
<dbReference type="InterPro" id="IPR007219">
    <property type="entry name" value="XnlR_reg_dom"/>
</dbReference>
<dbReference type="Proteomes" id="UP000193240">
    <property type="component" value="Unassembled WGS sequence"/>
</dbReference>
<feature type="compositionally biased region" description="Polar residues" evidence="4">
    <location>
        <begin position="1"/>
        <end position="14"/>
    </location>
</feature>
<dbReference type="Gene3D" id="4.10.240.10">
    <property type="entry name" value="Zn(2)-C6 fungal-type DNA-binding domain"/>
    <property type="match status" value="1"/>
</dbReference>
<dbReference type="OMA" id="QSDCGSM"/>
<dbReference type="Pfam" id="PF04082">
    <property type="entry name" value="Fungal_trans"/>
    <property type="match status" value="1"/>
</dbReference>
<dbReference type="EMBL" id="KZ107848">
    <property type="protein sequence ID" value="OSS47449.1"/>
    <property type="molecule type" value="Genomic_DNA"/>
</dbReference>
<evidence type="ECO:0000256" key="4">
    <source>
        <dbReference type="SAM" id="MobiDB-lite"/>
    </source>
</evidence>
<evidence type="ECO:0000256" key="3">
    <source>
        <dbReference type="ARBA" id="ARBA00023242"/>
    </source>
</evidence>
<dbReference type="SMART" id="SM00066">
    <property type="entry name" value="GAL4"/>
    <property type="match status" value="1"/>
</dbReference>
<dbReference type="GO" id="GO:0005634">
    <property type="term" value="C:nucleus"/>
    <property type="evidence" value="ECO:0007669"/>
    <property type="project" value="UniProtKB-SubCell"/>
</dbReference>
<dbReference type="PANTHER" id="PTHR31001:SF74">
    <property type="entry name" value="ZN(II)2CYS6 TRANSCRIPTION FACTOR (EUROFUNG)"/>
    <property type="match status" value="1"/>
</dbReference>
<dbReference type="AlphaFoldDB" id="A0A1Y2LV69"/>
<dbReference type="GO" id="GO:0008270">
    <property type="term" value="F:zinc ion binding"/>
    <property type="evidence" value="ECO:0007669"/>
    <property type="project" value="InterPro"/>
</dbReference>
<evidence type="ECO:0000313" key="7">
    <source>
        <dbReference type="Proteomes" id="UP000193240"/>
    </source>
</evidence>
<dbReference type="InterPro" id="IPR036864">
    <property type="entry name" value="Zn2-C6_fun-type_DNA-bd_sf"/>
</dbReference>
<dbReference type="PANTHER" id="PTHR31001">
    <property type="entry name" value="UNCHARACTERIZED TRANSCRIPTIONAL REGULATORY PROTEIN"/>
    <property type="match status" value="1"/>
</dbReference>
<dbReference type="InterPro" id="IPR001138">
    <property type="entry name" value="Zn2Cys6_DnaBD"/>
</dbReference>
<reference evidence="6 7" key="1">
    <citation type="journal article" date="2017" name="Genome Announc.">
        <title>Genome sequence of the saprophytic ascomycete Epicoccum nigrum ICMP 19927 strain isolated from New Zealand.</title>
        <authorList>
            <person name="Fokin M."/>
            <person name="Fleetwood D."/>
            <person name="Weir B.S."/>
            <person name="Villas-Boas S.G."/>
        </authorList>
    </citation>
    <scope>NUCLEOTIDE SEQUENCE [LARGE SCALE GENOMIC DNA]</scope>
    <source>
        <strain evidence="6 7">ICMP 19927</strain>
    </source>
</reference>
<dbReference type="STRING" id="105696.A0A1Y2LV69"/>
<gene>
    <name evidence="6" type="ORF">B5807_07218</name>
</gene>
<dbReference type="GO" id="GO:0003677">
    <property type="term" value="F:DNA binding"/>
    <property type="evidence" value="ECO:0007669"/>
    <property type="project" value="InterPro"/>
</dbReference>
<dbReference type="CDD" id="cd00067">
    <property type="entry name" value="GAL4"/>
    <property type="match status" value="1"/>
</dbReference>
<name>A0A1Y2LV69_EPING</name>